<feature type="region of interest" description="Disordered" evidence="1">
    <location>
        <begin position="21"/>
        <end position="43"/>
    </location>
</feature>
<sequence>MDDEDVGVKVEEVEARGADPIMRFPEHVPTCKPMSKVPKDIDESKTPLQTPLLLEEIVFDDPHLARVPILKLEDWDLVDHEKFLHLVTEELMHHIIDTNTRMTTLEPWRWL</sequence>
<evidence type="ECO:0000313" key="2">
    <source>
        <dbReference type="EMBL" id="CAA3018923.1"/>
    </source>
</evidence>
<dbReference type="Proteomes" id="UP000594638">
    <property type="component" value="Unassembled WGS sequence"/>
</dbReference>
<dbReference type="Gramene" id="OE9A088730T1">
    <property type="protein sequence ID" value="OE9A088730C1"/>
    <property type="gene ID" value="OE9A088730"/>
</dbReference>
<accession>A0A8S0UMG5</accession>
<name>A0A8S0UMG5_OLEEU</name>
<evidence type="ECO:0000313" key="3">
    <source>
        <dbReference type="Proteomes" id="UP000594638"/>
    </source>
</evidence>
<comment type="caution">
    <text evidence="2">The sequence shown here is derived from an EMBL/GenBank/DDBJ whole genome shotgun (WGS) entry which is preliminary data.</text>
</comment>
<proteinExistence type="predicted"/>
<evidence type="ECO:0000256" key="1">
    <source>
        <dbReference type="SAM" id="MobiDB-lite"/>
    </source>
</evidence>
<reference evidence="2 3" key="1">
    <citation type="submission" date="2019-12" db="EMBL/GenBank/DDBJ databases">
        <authorList>
            <person name="Alioto T."/>
            <person name="Alioto T."/>
            <person name="Gomez Garrido J."/>
        </authorList>
    </citation>
    <scope>NUCLEOTIDE SEQUENCE [LARGE SCALE GENOMIC DNA]</scope>
</reference>
<dbReference type="EMBL" id="CACTIH010007968">
    <property type="protein sequence ID" value="CAA3018923.1"/>
    <property type="molecule type" value="Genomic_DNA"/>
</dbReference>
<gene>
    <name evidence="2" type="ORF">OLEA9_A088730</name>
</gene>
<dbReference type="AlphaFoldDB" id="A0A8S0UMG5"/>
<protein>
    <submittedName>
        <fullName evidence="2">Uncharacterized protein</fullName>
    </submittedName>
</protein>
<keyword evidence="3" id="KW-1185">Reference proteome</keyword>
<organism evidence="2 3">
    <name type="scientific">Olea europaea subsp. europaea</name>
    <dbReference type="NCBI Taxonomy" id="158383"/>
    <lineage>
        <taxon>Eukaryota</taxon>
        <taxon>Viridiplantae</taxon>
        <taxon>Streptophyta</taxon>
        <taxon>Embryophyta</taxon>
        <taxon>Tracheophyta</taxon>
        <taxon>Spermatophyta</taxon>
        <taxon>Magnoliopsida</taxon>
        <taxon>eudicotyledons</taxon>
        <taxon>Gunneridae</taxon>
        <taxon>Pentapetalae</taxon>
        <taxon>asterids</taxon>
        <taxon>lamiids</taxon>
        <taxon>Lamiales</taxon>
        <taxon>Oleaceae</taxon>
        <taxon>Oleeae</taxon>
        <taxon>Olea</taxon>
    </lineage>
</organism>